<sequence length="228" mass="26304">MMESFPLVVDSSEYLIQGIKETIHRSRPKSRQSQLQKYLKLKTRSLYLHQSQEVKPTFSATKPKTSKRIKGISKRENLHSYTPFLLDHDFTISPSSQMLTRKLTSSLSPKRYFTHRKRRLELKDIPSTPASFITESLVDDSRRIADVLLTGKTFAKSSRGSFILTPVGNIENTLKKEISNPRLIRLNESLKKKKNFQIKPFYPEVRKIQEPKLPVRKLSACIVITSNS</sequence>
<keyword evidence="2" id="KW-1185">Reference proteome</keyword>
<reference evidence="1" key="1">
    <citation type="submission" date="2021-09" db="EMBL/GenBank/DDBJ databases">
        <authorList>
            <consortium name="AG Swart"/>
            <person name="Singh M."/>
            <person name="Singh A."/>
            <person name="Seah K."/>
            <person name="Emmerich C."/>
        </authorList>
    </citation>
    <scope>NUCLEOTIDE SEQUENCE</scope>
    <source>
        <strain evidence="1">ATCC30299</strain>
    </source>
</reference>
<evidence type="ECO:0000313" key="2">
    <source>
        <dbReference type="Proteomes" id="UP001162131"/>
    </source>
</evidence>
<gene>
    <name evidence="1" type="ORF">BSTOLATCC_MIC23397</name>
</gene>
<evidence type="ECO:0000313" key="1">
    <source>
        <dbReference type="EMBL" id="CAG9319188.1"/>
    </source>
</evidence>
<protein>
    <submittedName>
        <fullName evidence="1">Uncharacterized protein</fullName>
    </submittedName>
</protein>
<dbReference type="EMBL" id="CAJZBQ010000022">
    <property type="protein sequence ID" value="CAG9319188.1"/>
    <property type="molecule type" value="Genomic_DNA"/>
</dbReference>
<dbReference type="Proteomes" id="UP001162131">
    <property type="component" value="Unassembled WGS sequence"/>
</dbReference>
<comment type="caution">
    <text evidence="1">The sequence shown here is derived from an EMBL/GenBank/DDBJ whole genome shotgun (WGS) entry which is preliminary data.</text>
</comment>
<dbReference type="AlphaFoldDB" id="A0AAU9J001"/>
<name>A0AAU9J001_9CILI</name>
<accession>A0AAU9J001</accession>
<proteinExistence type="predicted"/>
<organism evidence="1 2">
    <name type="scientific">Blepharisma stoltei</name>
    <dbReference type="NCBI Taxonomy" id="1481888"/>
    <lineage>
        <taxon>Eukaryota</taxon>
        <taxon>Sar</taxon>
        <taxon>Alveolata</taxon>
        <taxon>Ciliophora</taxon>
        <taxon>Postciliodesmatophora</taxon>
        <taxon>Heterotrichea</taxon>
        <taxon>Heterotrichida</taxon>
        <taxon>Blepharismidae</taxon>
        <taxon>Blepharisma</taxon>
    </lineage>
</organism>